<sequence length="82" mass="9123">MKAASGASSMKEEERAVTWTVRVGVEQRRSESSSRRGYQRVATGRHSLIDKQASAIQRALSTRPRGEAASSDWGVYGQWRLV</sequence>
<feature type="compositionally biased region" description="Basic and acidic residues" evidence="1">
    <location>
        <begin position="25"/>
        <end position="34"/>
    </location>
</feature>
<accession>G3J565</accession>
<dbReference type="GeneID" id="18162668"/>
<proteinExistence type="predicted"/>
<feature type="region of interest" description="Disordered" evidence="1">
    <location>
        <begin position="25"/>
        <end position="44"/>
    </location>
</feature>
<dbReference type="HOGENOM" id="CLU_2558217_0_0_1"/>
<gene>
    <name evidence="2" type="ORF">CCM_00633</name>
</gene>
<name>G3J565_CORMM</name>
<organism evidence="2 3">
    <name type="scientific">Cordyceps militaris (strain CM01)</name>
    <name type="common">Caterpillar fungus</name>
    <dbReference type="NCBI Taxonomy" id="983644"/>
    <lineage>
        <taxon>Eukaryota</taxon>
        <taxon>Fungi</taxon>
        <taxon>Dikarya</taxon>
        <taxon>Ascomycota</taxon>
        <taxon>Pezizomycotina</taxon>
        <taxon>Sordariomycetes</taxon>
        <taxon>Hypocreomycetidae</taxon>
        <taxon>Hypocreales</taxon>
        <taxon>Cordycipitaceae</taxon>
        <taxon>Cordyceps</taxon>
    </lineage>
</organism>
<dbReference type="Proteomes" id="UP000001610">
    <property type="component" value="Unassembled WGS sequence"/>
</dbReference>
<dbReference type="InParanoid" id="G3J565"/>
<dbReference type="KEGG" id="cmt:CCM_00633"/>
<dbReference type="VEuPathDB" id="FungiDB:CCM_00633"/>
<dbReference type="EMBL" id="JH126399">
    <property type="protein sequence ID" value="EGX95979.1"/>
    <property type="molecule type" value="Genomic_DNA"/>
</dbReference>
<evidence type="ECO:0000256" key="1">
    <source>
        <dbReference type="SAM" id="MobiDB-lite"/>
    </source>
</evidence>
<dbReference type="AlphaFoldDB" id="G3J565"/>
<evidence type="ECO:0000313" key="2">
    <source>
        <dbReference type="EMBL" id="EGX95979.1"/>
    </source>
</evidence>
<protein>
    <submittedName>
        <fullName evidence="2">Uncharacterized protein</fullName>
    </submittedName>
</protein>
<keyword evidence="3" id="KW-1185">Reference proteome</keyword>
<dbReference type="RefSeq" id="XP_006665856.1">
    <property type="nucleotide sequence ID" value="XM_006665793.1"/>
</dbReference>
<evidence type="ECO:0000313" key="3">
    <source>
        <dbReference type="Proteomes" id="UP000001610"/>
    </source>
</evidence>
<reference evidence="2 3" key="1">
    <citation type="journal article" date="2011" name="Genome Biol.">
        <title>Genome sequence of the insect pathogenic fungus Cordyceps militaris, a valued traditional Chinese medicine.</title>
        <authorList>
            <person name="Zheng P."/>
            <person name="Xia Y."/>
            <person name="Xiao G."/>
            <person name="Xiong C."/>
            <person name="Hu X."/>
            <person name="Zhang S."/>
            <person name="Zheng H."/>
            <person name="Huang Y."/>
            <person name="Zhou Y."/>
            <person name="Wang S."/>
            <person name="Zhao G.P."/>
            <person name="Liu X."/>
            <person name="St Leger R.J."/>
            <person name="Wang C."/>
        </authorList>
    </citation>
    <scope>NUCLEOTIDE SEQUENCE [LARGE SCALE GENOMIC DNA]</scope>
    <source>
        <strain evidence="2 3">CM01</strain>
    </source>
</reference>